<dbReference type="RefSeq" id="WP_069412614.1">
    <property type="nucleotide sequence ID" value="NZ_JACKUL010000025.1"/>
</dbReference>
<dbReference type="AlphaFoldDB" id="A0A1E3RP15"/>
<proteinExistence type="predicted"/>
<evidence type="ECO:0000313" key="1">
    <source>
        <dbReference type="EMBL" id="ODQ91591.1"/>
    </source>
</evidence>
<comment type="caution">
    <text evidence="1">The sequence shown here is derived from an EMBL/GenBank/DDBJ whole genome shotgun (WGS) entry which is preliminary data.</text>
</comment>
<keyword evidence="2" id="KW-1185">Reference proteome</keyword>
<dbReference type="Proteomes" id="UP000094053">
    <property type="component" value="Unassembled WGS sequence"/>
</dbReference>
<protein>
    <submittedName>
        <fullName evidence="1">Alcohol dehydrogenase</fullName>
    </submittedName>
</protein>
<organism evidence="1 2">
    <name type="scientific">Mycolicibacterium flavescens</name>
    <name type="common">Mycobacterium flavescens</name>
    <dbReference type="NCBI Taxonomy" id="1776"/>
    <lineage>
        <taxon>Bacteria</taxon>
        <taxon>Bacillati</taxon>
        <taxon>Actinomycetota</taxon>
        <taxon>Actinomycetes</taxon>
        <taxon>Mycobacteriales</taxon>
        <taxon>Mycobacteriaceae</taxon>
        <taxon>Mycolicibacterium</taxon>
    </lineage>
</organism>
<name>A0A1E3RP15_MYCFV</name>
<gene>
    <name evidence="1" type="ORF">BHQ18_05820</name>
</gene>
<dbReference type="EMBL" id="MIHA01000003">
    <property type="protein sequence ID" value="ODQ91591.1"/>
    <property type="molecule type" value="Genomic_DNA"/>
</dbReference>
<accession>A0A1E3RP15</accession>
<dbReference type="STRING" id="1776.BHQ18_05820"/>
<evidence type="ECO:0000313" key="2">
    <source>
        <dbReference type="Proteomes" id="UP000094053"/>
    </source>
</evidence>
<reference evidence="2" key="1">
    <citation type="submission" date="2016-09" db="EMBL/GenBank/DDBJ databases">
        <authorList>
            <person name="Greninger A.L."/>
            <person name="Jerome K.R."/>
            <person name="Mcnair B."/>
            <person name="Wallis C."/>
            <person name="Fang F."/>
        </authorList>
    </citation>
    <scope>NUCLEOTIDE SEQUENCE [LARGE SCALE GENOMIC DNA]</scope>
    <source>
        <strain evidence="2">M6</strain>
    </source>
</reference>
<sequence>MYEAGTLKLDDINEAMKDLRAGNNIRGVIAF</sequence>